<keyword evidence="2" id="KW-1185">Reference proteome</keyword>
<name>A0A437D5N2_ORYJA</name>
<gene>
    <name evidence="1" type="ORF">OJAV_G00082900</name>
</gene>
<sequence>MFTKRNVQEAERTRWKRLPGFRPESVLEEKGTVLELRQVPAVVDGRVPRNAASQINPAMKTQSCRASF</sequence>
<organism evidence="1 2">
    <name type="scientific">Oryzias javanicus</name>
    <name type="common">Javanese ricefish</name>
    <name type="synonym">Aplocheilus javanicus</name>
    <dbReference type="NCBI Taxonomy" id="123683"/>
    <lineage>
        <taxon>Eukaryota</taxon>
        <taxon>Metazoa</taxon>
        <taxon>Chordata</taxon>
        <taxon>Craniata</taxon>
        <taxon>Vertebrata</taxon>
        <taxon>Euteleostomi</taxon>
        <taxon>Actinopterygii</taxon>
        <taxon>Neopterygii</taxon>
        <taxon>Teleostei</taxon>
        <taxon>Neoteleostei</taxon>
        <taxon>Acanthomorphata</taxon>
        <taxon>Ovalentaria</taxon>
        <taxon>Atherinomorphae</taxon>
        <taxon>Beloniformes</taxon>
        <taxon>Adrianichthyidae</taxon>
        <taxon>Oryziinae</taxon>
        <taxon>Oryzias</taxon>
    </lineage>
</organism>
<reference evidence="1 2" key="2">
    <citation type="submission" date="2019-01" db="EMBL/GenBank/DDBJ databases">
        <title>A chromosome length genome reference of the Java medaka (oryzias javanicus).</title>
        <authorList>
            <person name="Herpin A."/>
            <person name="Takehana Y."/>
            <person name="Naruse K."/>
            <person name="Ansai S."/>
            <person name="Kawaguchi M."/>
        </authorList>
    </citation>
    <scope>NUCLEOTIDE SEQUENCE [LARGE SCALE GENOMIC DNA]</scope>
    <source>
        <strain evidence="1">RS831</strain>
        <tissue evidence="1">Whole body</tissue>
    </source>
</reference>
<protein>
    <submittedName>
        <fullName evidence="1">Uncharacterized protein</fullName>
    </submittedName>
</protein>
<evidence type="ECO:0000313" key="1">
    <source>
        <dbReference type="EMBL" id="RVE69949.1"/>
    </source>
</evidence>
<reference evidence="1 2" key="1">
    <citation type="submission" date="2018-11" db="EMBL/GenBank/DDBJ databases">
        <authorList>
            <person name="Lopez-Roques C."/>
            <person name="Donnadieu C."/>
            <person name="Bouchez O."/>
            <person name="Klopp C."/>
            <person name="Cabau C."/>
            <person name="Zahm M."/>
        </authorList>
    </citation>
    <scope>NUCLEOTIDE SEQUENCE [LARGE SCALE GENOMIC DNA]</scope>
    <source>
        <strain evidence="1">RS831</strain>
        <tissue evidence="1">Whole body</tissue>
    </source>
</reference>
<proteinExistence type="predicted"/>
<dbReference type="Proteomes" id="UP000283210">
    <property type="component" value="Chromosome 8"/>
</dbReference>
<dbReference type="AlphaFoldDB" id="A0A437D5N2"/>
<evidence type="ECO:0000313" key="2">
    <source>
        <dbReference type="Proteomes" id="UP000283210"/>
    </source>
</evidence>
<dbReference type="EMBL" id="CM012444">
    <property type="protein sequence ID" value="RVE69949.1"/>
    <property type="molecule type" value="Genomic_DNA"/>
</dbReference>
<accession>A0A437D5N2</accession>